<gene>
    <name evidence="1" type="ORF">CWN50_37575</name>
</gene>
<sequence>PTAVCAFLIHSARLWRLDRHLQRELDKVNAGQAKGGAA</sequence>
<organism evidence="1 2">
    <name type="scientific">Klebsiella michiganensis</name>
    <dbReference type="NCBI Taxonomy" id="1134687"/>
    <lineage>
        <taxon>Bacteria</taxon>
        <taxon>Pseudomonadati</taxon>
        <taxon>Pseudomonadota</taxon>
        <taxon>Gammaproteobacteria</taxon>
        <taxon>Enterobacterales</taxon>
        <taxon>Enterobacteriaceae</taxon>
        <taxon>Klebsiella/Raoultella group</taxon>
        <taxon>Klebsiella</taxon>
    </lineage>
</organism>
<proteinExistence type="predicted"/>
<dbReference type="Proteomes" id="UP000234505">
    <property type="component" value="Unassembled WGS sequence"/>
</dbReference>
<accession>A0A2J4P6Q6</accession>
<protein>
    <submittedName>
        <fullName evidence="1">DUF969 domain-containing protein</fullName>
    </submittedName>
</protein>
<dbReference type="AlphaFoldDB" id="A0A2J4P6Q6"/>
<dbReference type="EMBL" id="PIDS01002510">
    <property type="protein sequence ID" value="PLL10334.1"/>
    <property type="molecule type" value="Genomic_DNA"/>
</dbReference>
<reference evidence="1 2" key="2">
    <citation type="submission" date="2018-01" db="EMBL/GenBank/DDBJ databases">
        <title>Genomic study of Klebsiella pneumoniae.</title>
        <authorList>
            <person name="Yang Y."/>
            <person name="Bicalho R."/>
        </authorList>
    </citation>
    <scope>NUCLEOTIDE SEQUENCE [LARGE SCALE GENOMIC DNA]</scope>
    <source>
        <strain evidence="1 2">A11</strain>
    </source>
</reference>
<evidence type="ECO:0000313" key="1">
    <source>
        <dbReference type="EMBL" id="PLL10334.1"/>
    </source>
</evidence>
<name>A0A2J4P6Q6_9ENTR</name>
<comment type="caution">
    <text evidence="1">The sequence shown here is derived from an EMBL/GenBank/DDBJ whole genome shotgun (WGS) entry which is preliminary data.</text>
</comment>
<feature type="non-terminal residue" evidence="1">
    <location>
        <position position="1"/>
    </location>
</feature>
<evidence type="ECO:0000313" key="2">
    <source>
        <dbReference type="Proteomes" id="UP000234505"/>
    </source>
</evidence>
<reference evidence="1 2" key="1">
    <citation type="submission" date="2017-11" db="EMBL/GenBank/DDBJ databases">
        <authorList>
            <person name="Han C.G."/>
        </authorList>
    </citation>
    <scope>NUCLEOTIDE SEQUENCE [LARGE SCALE GENOMIC DNA]</scope>
    <source>
        <strain evidence="1 2">A11</strain>
    </source>
</reference>